<reference evidence="5 6" key="1">
    <citation type="submission" date="2018-08" db="EMBL/GenBank/DDBJ databases">
        <title>A genome reference for cultivated species of the human gut microbiota.</title>
        <authorList>
            <person name="Zou Y."/>
            <person name="Xue W."/>
            <person name="Luo G."/>
        </authorList>
    </citation>
    <scope>NUCLEOTIDE SEQUENCE [LARGE SCALE GENOMIC DNA]</scope>
    <source>
        <strain evidence="3 5">AF14-6AC</strain>
        <strain evidence="2 6">AF16-14</strain>
        <strain evidence="4 7">OF03-11</strain>
    </source>
</reference>
<dbReference type="AlphaFoldDB" id="A0A412WRX8"/>
<evidence type="ECO:0000313" key="7">
    <source>
        <dbReference type="Proteomes" id="UP000284434"/>
    </source>
</evidence>
<dbReference type="Proteomes" id="UP000283426">
    <property type="component" value="Unassembled WGS sequence"/>
</dbReference>
<keyword evidence="1" id="KW-0472">Membrane</keyword>
<dbReference type="Proteomes" id="UP000284243">
    <property type="component" value="Unassembled WGS sequence"/>
</dbReference>
<proteinExistence type="predicted"/>
<evidence type="ECO:0000256" key="1">
    <source>
        <dbReference type="SAM" id="Phobius"/>
    </source>
</evidence>
<organism evidence="3 5">
    <name type="scientific">Odoribacter splanchnicus</name>
    <dbReference type="NCBI Taxonomy" id="28118"/>
    <lineage>
        <taxon>Bacteria</taxon>
        <taxon>Pseudomonadati</taxon>
        <taxon>Bacteroidota</taxon>
        <taxon>Bacteroidia</taxon>
        <taxon>Bacteroidales</taxon>
        <taxon>Odoribacteraceae</taxon>
        <taxon>Odoribacter</taxon>
    </lineage>
</organism>
<dbReference type="EMBL" id="QRYC01000009">
    <property type="protein sequence ID" value="RGU56616.1"/>
    <property type="molecule type" value="Genomic_DNA"/>
</dbReference>
<name>A0A412WRX8_9BACT</name>
<dbReference type="EMBL" id="QSCO01000020">
    <property type="protein sequence ID" value="RGY05058.1"/>
    <property type="molecule type" value="Genomic_DNA"/>
</dbReference>
<evidence type="ECO:0000313" key="4">
    <source>
        <dbReference type="EMBL" id="RGY05058.1"/>
    </source>
</evidence>
<keyword evidence="1" id="KW-1133">Transmembrane helix</keyword>
<sequence>MYFPLYLSLVEMNRYLIAALYVMAGCAVTIPLKAQGCGESLRGERCRLIITNTVKVVSVYLEEEEEEQVFCSGLPPDYFQIPVVEALADDFTFDKTVRVNIGSLCRIAHKIRAPEV</sequence>
<gene>
    <name evidence="3" type="ORF">DWW24_03360</name>
    <name evidence="2" type="ORF">DWW57_08705</name>
    <name evidence="4" type="ORF">DXA53_13950</name>
</gene>
<evidence type="ECO:0000313" key="6">
    <source>
        <dbReference type="Proteomes" id="UP000284243"/>
    </source>
</evidence>
<evidence type="ECO:0000313" key="5">
    <source>
        <dbReference type="Proteomes" id="UP000283426"/>
    </source>
</evidence>
<dbReference type="EMBL" id="QRYW01000005">
    <property type="protein sequence ID" value="RGV29918.1"/>
    <property type="molecule type" value="Genomic_DNA"/>
</dbReference>
<accession>A0A412WRX8</accession>
<keyword evidence="1" id="KW-0812">Transmembrane</keyword>
<evidence type="ECO:0000313" key="2">
    <source>
        <dbReference type="EMBL" id="RGU56616.1"/>
    </source>
</evidence>
<evidence type="ECO:0000313" key="3">
    <source>
        <dbReference type="EMBL" id="RGV29918.1"/>
    </source>
</evidence>
<protein>
    <submittedName>
        <fullName evidence="3">Uncharacterized protein</fullName>
    </submittedName>
</protein>
<feature type="transmembrane region" description="Helical" evidence="1">
    <location>
        <begin position="12"/>
        <end position="32"/>
    </location>
</feature>
<dbReference type="Proteomes" id="UP000284434">
    <property type="component" value="Unassembled WGS sequence"/>
</dbReference>
<comment type="caution">
    <text evidence="3">The sequence shown here is derived from an EMBL/GenBank/DDBJ whole genome shotgun (WGS) entry which is preliminary data.</text>
</comment>